<dbReference type="InterPro" id="IPR008414">
    <property type="entry name" value="HBL"/>
</dbReference>
<dbReference type="AlphaFoldDB" id="A0A5E6RCJ3"/>
<dbReference type="Gene3D" id="1.20.1170.10">
    <property type="match status" value="1"/>
</dbReference>
<accession>A0A5E6RCJ3</accession>
<reference evidence="2 3" key="1">
    <citation type="submission" date="2019-09" db="EMBL/GenBank/DDBJ databases">
        <authorList>
            <person name="Chandra G."/>
            <person name="Truman W A."/>
        </authorList>
    </citation>
    <scope>NUCLEOTIDE SEQUENCE [LARGE SCALE GENOMIC DNA]</scope>
    <source>
        <strain evidence="2">PS662</strain>
    </source>
</reference>
<dbReference type="GO" id="GO:0016020">
    <property type="term" value="C:membrane"/>
    <property type="evidence" value="ECO:0007669"/>
    <property type="project" value="InterPro"/>
</dbReference>
<dbReference type="SUPFAM" id="SSF58100">
    <property type="entry name" value="Bacterial hemolysins"/>
    <property type="match status" value="1"/>
</dbReference>
<dbReference type="EMBL" id="CABVHK010000004">
    <property type="protein sequence ID" value="VVM65700.1"/>
    <property type="molecule type" value="Genomic_DNA"/>
</dbReference>
<dbReference type="Pfam" id="PF05791">
    <property type="entry name" value="Bacillus_HBL"/>
    <property type="match status" value="1"/>
</dbReference>
<dbReference type="CDD" id="cd22652">
    <property type="entry name" value="ClyA_AhlB-like"/>
    <property type="match status" value="1"/>
</dbReference>
<evidence type="ECO:0008006" key="4">
    <source>
        <dbReference type="Google" id="ProtNLM"/>
    </source>
</evidence>
<evidence type="ECO:0000256" key="1">
    <source>
        <dbReference type="SAM" id="Phobius"/>
    </source>
</evidence>
<keyword evidence="1" id="KW-1133">Transmembrane helix</keyword>
<feature type="transmembrane region" description="Helical" evidence="1">
    <location>
        <begin position="225"/>
        <end position="247"/>
    </location>
</feature>
<keyword evidence="1" id="KW-0812">Transmembrane</keyword>
<protein>
    <recommendedName>
        <fullName evidence="4">HBL/NHE enterotoxin family protein</fullName>
    </recommendedName>
</protein>
<dbReference type="RefSeq" id="WP_191632357.1">
    <property type="nucleotide sequence ID" value="NZ_CABVHK010000004.1"/>
</dbReference>
<sequence>MNDINISTHDEDYGQTSIALKGQSSAAMLVQAHCLGVQNQMFLDFGKQDGLKTLQNEINSGLVKAKQSAVYYLDDLQPRIITTVTNIEAFFELHNVLPQILLPGTTTADAIAMLREMESSVEVYRRQASVIQTDLSKIRTGFSDDKAFFDRCTLDLSALLNGDKGVLESINSELSGINGKIAGVATGIALSGLAAIGGVVLLLIGAVGSVVTGGLATALCVGGSALLIGGVAGAVGSSIALAGLLNLKTDLITRRERLNAEVAVATGLASGLGELAVSASQAQESAQLMANAWGFMGSHLEMLRDQLKRGQIDSPMLRQLLIRASQGGVRLIQADTDTIKRQMTTPRATLDPKKHIGDLITEQAASLEEAA</sequence>
<name>A0A5E6RCJ3_PSEFL</name>
<gene>
    <name evidence="2" type="ORF">PS662_01537</name>
</gene>
<feature type="transmembrane region" description="Helical" evidence="1">
    <location>
        <begin position="181"/>
        <end position="205"/>
    </location>
</feature>
<evidence type="ECO:0000313" key="2">
    <source>
        <dbReference type="EMBL" id="VVM65700.1"/>
    </source>
</evidence>
<proteinExistence type="predicted"/>
<evidence type="ECO:0000313" key="3">
    <source>
        <dbReference type="Proteomes" id="UP000326953"/>
    </source>
</evidence>
<organism evidence="2 3">
    <name type="scientific">Pseudomonas fluorescens</name>
    <dbReference type="NCBI Taxonomy" id="294"/>
    <lineage>
        <taxon>Bacteria</taxon>
        <taxon>Pseudomonadati</taxon>
        <taxon>Pseudomonadota</taxon>
        <taxon>Gammaproteobacteria</taxon>
        <taxon>Pseudomonadales</taxon>
        <taxon>Pseudomonadaceae</taxon>
        <taxon>Pseudomonas</taxon>
    </lineage>
</organism>
<keyword evidence="1" id="KW-0472">Membrane</keyword>
<dbReference type="Proteomes" id="UP000326953">
    <property type="component" value="Unassembled WGS sequence"/>
</dbReference>